<evidence type="ECO:0000313" key="3">
    <source>
        <dbReference type="Proteomes" id="UP000011593"/>
    </source>
</evidence>
<evidence type="ECO:0000313" key="2">
    <source>
        <dbReference type="EMBL" id="ELY71484.1"/>
    </source>
</evidence>
<comment type="caution">
    <text evidence="2">The sequence shown here is derived from an EMBL/GenBank/DDBJ whole genome shotgun (WGS) entry which is preliminary data.</text>
</comment>
<dbReference type="EMBL" id="AOIE01000103">
    <property type="protein sequence ID" value="ELY71484.1"/>
    <property type="molecule type" value="Genomic_DNA"/>
</dbReference>
<sequence>MPAYYQLSEIRVVLEPTGSRAARSTPVVDPGGPWVGDDGRSGTGYSARKHFSRQPEFDRI</sequence>
<accession>L9YBN7</accession>
<evidence type="ECO:0000256" key="1">
    <source>
        <dbReference type="SAM" id="MobiDB-lite"/>
    </source>
</evidence>
<keyword evidence="3" id="KW-1185">Reference proteome</keyword>
<feature type="region of interest" description="Disordered" evidence="1">
    <location>
        <begin position="18"/>
        <end position="60"/>
    </location>
</feature>
<organism evidence="2 3">
    <name type="scientific">Natrinema pellirubrum (strain DSM 15624 / CIP 106293 / JCM 10476 / NCIMB 786 / 157)</name>
    <dbReference type="NCBI Taxonomy" id="797303"/>
    <lineage>
        <taxon>Archaea</taxon>
        <taxon>Methanobacteriati</taxon>
        <taxon>Methanobacteriota</taxon>
        <taxon>Stenosarchaea group</taxon>
        <taxon>Halobacteria</taxon>
        <taxon>Halobacteriales</taxon>
        <taxon>Natrialbaceae</taxon>
        <taxon>Natrinema</taxon>
    </lineage>
</organism>
<proteinExistence type="predicted"/>
<reference evidence="2 3" key="1">
    <citation type="journal article" date="2014" name="PLoS Genet.">
        <title>Phylogenetically driven sequencing of extremely halophilic archaea reveals strategies for static and dynamic osmo-response.</title>
        <authorList>
            <person name="Becker E.A."/>
            <person name="Seitzer P.M."/>
            <person name="Tritt A."/>
            <person name="Larsen D."/>
            <person name="Krusor M."/>
            <person name="Yao A.I."/>
            <person name="Wu D."/>
            <person name="Madern D."/>
            <person name="Eisen J.A."/>
            <person name="Darling A.E."/>
            <person name="Facciotti M.T."/>
        </authorList>
    </citation>
    <scope>NUCLEOTIDE SEQUENCE [LARGE SCALE GENOMIC DNA]</scope>
    <source>
        <strain evidence="2 3">DSM 15624</strain>
    </source>
</reference>
<protein>
    <submittedName>
        <fullName evidence="2">Uncharacterized protein</fullName>
    </submittedName>
</protein>
<feature type="compositionally biased region" description="Low complexity" evidence="1">
    <location>
        <begin position="26"/>
        <end position="36"/>
    </location>
</feature>
<gene>
    <name evidence="2" type="ORF">C488_17416</name>
</gene>
<name>L9YBN7_NATP1</name>
<dbReference type="Proteomes" id="UP000011593">
    <property type="component" value="Unassembled WGS sequence"/>
</dbReference>
<dbReference type="AlphaFoldDB" id="L9YBN7"/>